<comment type="caution">
    <text evidence="2">The sequence shown here is derived from an EMBL/GenBank/DDBJ whole genome shotgun (WGS) entry which is preliminary data.</text>
</comment>
<dbReference type="EMBL" id="QCYY01001667">
    <property type="protein sequence ID" value="ROT76388.1"/>
    <property type="molecule type" value="Genomic_DNA"/>
</dbReference>
<protein>
    <submittedName>
        <fullName evidence="2">Uncharacterized protein</fullName>
    </submittedName>
</protein>
<reference evidence="2 3" key="1">
    <citation type="submission" date="2018-04" db="EMBL/GenBank/DDBJ databases">
        <authorList>
            <person name="Zhang X."/>
            <person name="Yuan J."/>
            <person name="Li F."/>
            <person name="Xiang J."/>
        </authorList>
    </citation>
    <scope>NUCLEOTIDE SEQUENCE [LARGE SCALE GENOMIC DNA]</scope>
    <source>
        <tissue evidence="2">Muscle</tissue>
    </source>
</reference>
<feature type="region of interest" description="Disordered" evidence="1">
    <location>
        <begin position="515"/>
        <end position="537"/>
    </location>
</feature>
<gene>
    <name evidence="2" type="ORF">C7M84_005035</name>
</gene>
<evidence type="ECO:0000313" key="2">
    <source>
        <dbReference type="EMBL" id="ROT76388.1"/>
    </source>
</evidence>
<feature type="compositionally biased region" description="Basic and acidic residues" evidence="1">
    <location>
        <begin position="96"/>
        <end position="107"/>
    </location>
</feature>
<feature type="compositionally biased region" description="Basic residues" evidence="1">
    <location>
        <begin position="278"/>
        <end position="296"/>
    </location>
</feature>
<feature type="compositionally biased region" description="Basic and acidic residues" evidence="1">
    <location>
        <begin position="325"/>
        <end position="335"/>
    </location>
</feature>
<feature type="compositionally biased region" description="Acidic residues" evidence="1">
    <location>
        <begin position="108"/>
        <end position="117"/>
    </location>
</feature>
<feature type="compositionally biased region" description="Pro residues" evidence="1">
    <location>
        <begin position="167"/>
        <end position="179"/>
    </location>
</feature>
<keyword evidence="3" id="KW-1185">Reference proteome</keyword>
<name>A0A3R7M959_PENVA</name>
<proteinExistence type="predicted"/>
<feature type="compositionally biased region" description="Basic and acidic residues" evidence="1">
    <location>
        <begin position="521"/>
        <end position="530"/>
    </location>
</feature>
<dbReference type="AlphaFoldDB" id="A0A3R7M959"/>
<reference evidence="2 3" key="2">
    <citation type="submission" date="2019-01" db="EMBL/GenBank/DDBJ databases">
        <title>The decoding of complex shrimp genome reveals the adaptation for benthos swimmer, frequently molting mechanism and breeding impact on genome.</title>
        <authorList>
            <person name="Sun Y."/>
            <person name="Gao Y."/>
            <person name="Yu Y."/>
        </authorList>
    </citation>
    <scope>NUCLEOTIDE SEQUENCE [LARGE SCALE GENOMIC DNA]</scope>
    <source>
        <tissue evidence="2">Muscle</tissue>
    </source>
</reference>
<accession>A0A3R7M959</accession>
<evidence type="ECO:0000313" key="3">
    <source>
        <dbReference type="Proteomes" id="UP000283509"/>
    </source>
</evidence>
<feature type="compositionally biased region" description="Basic and acidic residues" evidence="1">
    <location>
        <begin position="148"/>
        <end position="166"/>
    </location>
</feature>
<feature type="region of interest" description="Disordered" evidence="1">
    <location>
        <begin position="48"/>
        <end position="390"/>
    </location>
</feature>
<organism evidence="2 3">
    <name type="scientific">Penaeus vannamei</name>
    <name type="common">Whiteleg shrimp</name>
    <name type="synonym">Litopenaeus vannamei</name>
    <dbReference type="NCBI Taxonomy" id="6689"/>
    <lineage>
        <taxon>Eukaryota</taxon>
        <taxon>Metazoa</taxon>
        <taxon>Ecdysozoa</taxon>
        <taxon>Arthropoda</taxon>
        <taxon>Crustacea</taxon>
        <taxon>Multicrustacea</taxon>
        <taxon>Malacostraca</taxon>
        <taxon>Eumalacostraca</taxon>
        <taxon>Eucarida</taxon>
        <taxon>Decapoda</taxon>
        <taxon>Dendrobranchiata</taxon>
        <taxon>Penaeoidea</taxon>
        <taxon>Penaeidae</taxon>
        <taxon>Penaeus</taxon>
    </lineage>
</organism>
<feature type="compositionally biased region" description="Basic and acidic residues" evidence="1">
    <location>
        <begin position="212"/>
        <end position="229"/>
    </location>
</feature>
<feature type="compositionally biased region" description="Basic and acidic residues" evidence="1">
    <location>
        <begin position="125"/>
        <end position="134"/>
    </location>
</feature>
<feature type="region of interest" description="Disordered" evidence="1">
    <location>
        <begin position="1"/>
        <end position="31"/>
    </location>
</feature>
<dbReference type="OrthoDB" id="6376302at2759"/>
<evidence type="ECO:0000256" key="1">
    <source>
        <dbReference type="SAM" id="MobiDB-lite"/>
    </source>
</evidence>
<feature type="region of interest" description="Disordered" evidence="1">
    <location>
        <begin position="448"/>
        <end position="487"/>
    </location>
</feature>
<feature type="compositionally biased region" description="Basic and acidic residues" evidence="1">
    <location>
        <begin position="18"/>
        <end position="28"/>
    </location>
</feature>
<sequence>MADKSPGKSPTPSGGGGDDDRGRTEKRPRSLLNKVSFFEQVWWGRARSPSIERAGAGRREGGISPDVEVGTEVVVEDVVDDGPGREKRPRRTSVSPERHDQQRRSSEEEWEWVEDESSSSTLAEDIERRLEERRRMRSSSISPTREWVQLRRGSDEAKGQERREPRPSPGSPPTPPAARPWPKRSSGASRPTARSDRLEEDDPDSAGQEGFQRVEEEERESMERGDRVRYNRVVVRRTVERTVSTSPSPEPMEQEGAVSPRLLSPSPPPGEAGATPQHAHKTRSRTKSGPRSRLRSRTPSVERILEVEEAEDSPAVSLSSSTDPRILDAPEEEQRAASAASKSSASPDQSGKMPGEQASSRSGQDAASPDERLTMEAVSTVQWEEGGTRNEVRRYSTRVLIRDRDPNYTKYVMTSRTASRDSLFSTASSSEESPRWEGAPAWVARVTPQPVDEDAPEGDKGVFRQRSKQYQQHISSLKGEDTRPRSPLAHWPAMKGVVTVSIIIKRIQLSLPKTYEEFEEGGGREGERRTFPTPQNV</sequence>
<feature type="compositionally biased region" description="Low complexity" evidence="1">
    <location>
        <begin position="336"/>
        <end position="346"/>
    </location>
</feature>
<dbReference type="Proteomes" id="UP000283509">
    <property type="component" value="Unassembled WGS sequence"/>
</dbReference>